<dbReference type="InterPro" id="IPR010866">
    <property type="entry name" value="A-2_8-polyST"/>
</dbReference>
<comment type="caution">
    <text evidence="1">The sequence shown here is derived from an EMBL/GenBank/DDBJ whole genome shotgun (WGS) entry which is preliminary data.</text>
</comment>
<dbReference type="AlphaFoldDB" id="A0A1M4ZWQ7"/>
<protein>
    <submittedName>
        <fullName evidence="1">Uncharacterized protein</fullName>
    </submittedName>
</protein>
<gene>
    <name evidence="1" type="ORF">SAMN02745164_02037</name>
</gene>
<keyword evidence="2" id="KW-1185">Reference proteome</keyword>
<evidence type="ECO:0000313" key="1">
    <source>
        <dbReference type="EMBL" id="SHF22479.1"/>
    </source>
</evidence>
<reference evidence="1" key="1">
    <citation type="submission" date="2016-11" db="EMBL/GenBank/DDBJ databases">
        <authorList>
            <person name="Varghese N."/>
            <person name="Submissions S."/>
        </authorList>
    </citation>
    <scope>NUCLEOTIDE SEQUENCE [LARGE SCALE GENOMIC DNA]</scope>
    <source>
        <strain evidence="1">DSM 16785</strain>
    </source>
</reference>
<proteinExistence type="predicted"/>
<accession>A0A1M4ZWQ7</accession>
<dbReference type="Pfam" id="PF07388">
    <property type="entry name" value="A-2_8-polyST"/>
    <property type="match status" value="1"/>
</dbReference>
<name>A0A1M4ZWQ7_MARH1</name>
<organism evidence="1 2">
    <name type="scientific">Marinitoga hydrogenitolerans (strain DSM 16785 / JCM 12826 / AT1271)</name>
    <dbReference type="NCBI Taxonomy" id="1122195"/>
    <lineage>
        <taxon>Bacteria</taxon>
        <taxon>Thermotogati</taxon>
        <taxon>Thermotogota</taxon>
        <taxon>Thermotogae</taxon>
        <taxon>Petrotogales</taxon>
        <taxon>Petrotogaceae</taxon>
        <taxon>Marinitoga</taxon>
    </lineage>
</organism>
<evidence type="ECO:0000313" key="2">
    <source>
        <dbReference type="Proteomes" id="UP000184334"/>
    </source>
</evidence>
<dbReference type="Proteomes" id="UP000184334">
    <property type="component" value="Unassembled WGS sequence"/>
</dbReference>
<sequence>MNLFIIRNWFSIISAERIINEKNKKNNIALVANSNIEYFKKMEKYMNKDLWKNIEFFNPKLGKFAFLNQEKLLKKYNYFKKILKKYNTSVIYLSNLDSLEEKMLYKISKEMKIKINIYEEGTNLYVTFIYNNNIIDKIKSKIRNYLYQEYSFLTYQKNNFKANTLYSFFPEKYKFTNVINKEKINFDIKQSNDLKKFLKFKSLFLSRPLSEDRIINRKLEIKILEEFLSNFNRDIYFKFHPRESKEKIEFILKNYKIKILNNKLQEFPAEYLIYNSGIENLIGYESGTLAYISEFKKDINVYSLLKKIVENSKSSYLKTFYDFYRKEFKKIIFI</sequence>
<dbReference type="EMBL" id="FQUI01000049">
    <property type="protein sequence ID" value="SHF22479.1"/>
    <property type="molecule type" value="Genomic_DNA"/>
</dbReference>
<dbReference type="RefSeq" id="WP_072865923.1">
    <property type="nucleotide sequence ID" value="NZ_FQUI01000049.1"/>
</dbReference>